<dbReference type="GO" id="GO:0016020">
    <property type="term" value="C:membrane"/>
    <property type="evidence" value="ECO:0007669"/>
    <property type="project" value="TreeGrafter"/>
</dbReference>
<dbReference type="GO" id="GO:0045104">
    <property type="term" value="P:intermediate filament cytoskeleton organization"/>
    <property type="evidence" value="ECO:0007669"/>
    <property type="project" value="InterPro"/>
</dbReference>
<dbReference type="GO" id="GO:0042060">
    <property type="term" value="P:wound healing"/>
    <property type="evidence" value="ECO:0007669"/>
    <property type="project" value="TreeGrafter"/>
</dbReference>
<dbReference type="Gene3D" id="1.20.58.60">
    <property type="match status" value="2"/>
</dbReference>
<dbReference type="GO" id="GO:0031122">
    <property type="term" value="P:cytoplasmic microtubule organization"/>
    <property type="evidence" value="ECO:0007669"/>
    <property type="project" value="TreeGrafter"/>
</dbReference>
<proteinExistence type="predicted"/>
<dbReference type="Proteomes" id="UP000027135">
    <property type="component" value="Unassembled WGS sequence"/>
</dbReference>
<dbReference type="GO" id="GO:0005882">
    <property type="term" value="C:intermediate filament"/>
    <property type="evidence" value="ECO:0007669"/>
    <property type="project" value="TreeGrafter"/>
</dbReference>
<name>A0A067QE04_ZOONE</name>
<organism evidence="2 3">
    <name type="scientific">Zootermopsis nevadensis</name>
    <name type="common">Dampwood termite</name>
    <dbReference type="NCBI Taxonomy" id="136037"/>
    <lineage>
        <taxon>Eukaryota</taxon>
        <taxon>Metazoa</taxon>
        <taxon>Ecdysozoa</taxon>
        <taxon>Arthropoda</taxon>
        <taxon>Hexapoda</taxon>
        <taxon>Insecta</taxon>
        <taxon>Pterygota</taxon>
        <taxon>Neoptera</taxon>
        <taxon>Polyneoptera</taxon>
        <taxon>Dictyoptera</taxon>
        <taxon>Blattodea</taxon>
        <taxon>Blattoidea</taxon>
        <taxon>Termitoidae</taxon>
        <taxon>Termopsidae</taxon>
        <taxon>Zootermopsis</taxon>
    </lineage>
</organism>
<dbReference type="eggNOG" id="KOG0516">
    <property type="taxonomic scope" value="Eukaryota"/>
</dbReference>
<accession>A0A067QE04</accession>
<feature type="signal peptide" evidence="1">
    <location>
        <begin position="1"/>
        <end position="19"/>
    </location>
</feature>
<dbReference type="AlphaFoldDB" id="A0A067QE04"/>
<keyword evidence="1" id="KW-0732">Signal</keyword>
<dbReference type="InParanoid" id="A0A067QE04"/>
<dbReference type="PANTHER" id="PTHR23169">
    <property type="entry name" value="ENVOPLAKIN"/>
    <property type="match status" value="1"/>
</dbReference>
<gene>
    <name evidence="2" type="ORF">L798_00049</name>
</gene>
<evidence type="ECO:0000313" key="2">
    <source>
        <dbReference type="EMBL" id="KDQ65288.1"/>
    </source>
</evidence>
<dbReference type="STRING" id="136037.A0A067QE04"/>
<sequence>MLRPLFSLLNLLRFRRLTSISCRQAQELTERTSADQAAAIKEPLSAVNRRWDELLRGMVERQRQLENALLRLGQFQHALAELLVWIDKTDGTLDELKPVAGDPQVLEVELAKLKVNIIYPLSEL</sequence>
<dbReference type="SUPFAM" id="SSF46966">
    <property type="entry name" value="Spectrin repeat"/>
    <property type="match status" value="1"/>
</dbReference>
<dbReference type="InterPro" id="IPR043197">
    <property type="entry name" value="Plakin"/>
</dbReference>
<dbReference type="GO" id="GO:0030056">
    <property type="term" value="C:hemidesmosome"/>
    <property type="evidence" value="ECO:0007669"/>
    <property type="project" value="TreeGrafter"/>
</dbReference>
<reference evidence="2 3" key="1">
    <citation type="journal article" date="2014" name="Nat. Commun.">
        <title>Molecular traces of alternative social organization in a termite genome.</title>
        <authorList>
            <person name="Terrapon N."/>
            <person name="Li C."/>
            <person name="Robertson H.M."/>
            <person name="Ji L."/>
            <person name="Meng X."/>
            <person name="Booth W."/>
            <person name="Chen Z."/>
            <person name="Childers C.P."/>
            <person name="Glastad K.M."/>
            <person name="Gokhale K."/>
            <person name="Gowin J."/>
            <person name="Gronenberg W."/>
            <person name="Hermansen R.A."/>
            <person name="Hu H."/>
            <person name="Hunt B.G."/>
            <person name="Huylmans A.K."/>
            <person name="Khalil S.M."/>
            <person name="Mitchell R.D."/>
            <person name="Munoz-Torres M.C."/>
            <person name="Mustard J.A."/>
            <person name="Pan H."/>
            <person name="Reese J.T."/>
            <person name="Scharf M.E."/>
            <person name="Sun F."/>
            <person name="Vogel H."/>
            <person name="Xiao J."/>
            <person name="Yang W."/>
            <person name="Yang Z."/>
            <person name="Yang Z."/>
            <person name="Zhou J."/>
            <person name="Zhu J."/>
            <person name="Brent C.S."/>
            <person name="Elsik C.G."/>
            <person name="Goodisman M.A."/>
            <person name="Liberles D.A."/>
            <person name="Roe R.M."/>
            <person name="Vargo E.L."/>
            <person name="Vilcinskas A."/>
            <person name="Wang J."/>
            <person name="Bornberg-Bauer E."/>
            <person name="Korb J."/>
            <person name="Zhang G."/>
            <person name="Liebig J."/>
        </authorList>
    </citation>
    <scope>NUCLEOTIDE SEQUENCE [LARGE SCALE GENOMIC DNA]</scope>
    <source>
        <tissue evidence="2">Whole organism</tissue>
    </source>
</reference>
<evidence type="ECO:0000256" key="1">
    <source>
        <dbReference type="SAM" id="SignalP"/>
    </source>
</evidence>
<dbReference type="GO" id="GO:0005737">
    <property type="term" value="C:cytoplasm"/>
    <property type="evidence" value="ECO:0007669"/>
    <property type="project" value="TreeGrafter"/>
</dbReference>
<dbReference type="PANTHER" id="PTHR23169:SF23">
    <property type="entry name" value="SHORT STOP, ISOFORM H"/>
    <property type="match status" value="1"/>
</dbReference>
<evidence type="ECO:0000313" key="3">
    <source>
        <dbReference type="Proteomes" id="UP000027135"/>
    </source>
</evidence>
<feature type="chain" id="PRO_5001643945" evidence="1">
    <location>
        <begin position="20"/>
        <end position="124"/>
    </location>
</feature>
<dbReference type="GO" id="GO:0005198">
    <property type="term" value="F:structural molecule activity"/>
    <property type="evidence" value="ECO:0007669"/>
    <property type="project" value="TreeGrafter"/>
</dbReference>
<keyword evidence="3" id="KW-1185">Reference proteome</keyword>
<dbReference type="EMBL" id="KK897016">
    <property type="protein sequence ID" value="KDQ65288.1"/>
    <property type="molecule type" value="Genomic_DNA"/>
</dbReference>
<protein>
    <submittedName>
        <fullName evidence="2">Bullous pemphigoid antigen 1, isoforms 6/9/10</fullName>
    </submittedName>
</protein>